<evidence type="ECO:0000256" key="2">
    <source>
        <dbReference type="SAM" id="Phobius"/>
    </source>
</evidence>
<dbReference type="RefSeq" id="WP_241368051.1">
    <property type="nucleotide sequence ID" value="NZ_JAKZFC010000001.1"/>
</dbReference>
<dbReference type="PANTHER" id="PTHR34475:SF1">
    <property type="entry name" value="CYTOSKELETON PROTEIN RODZ"/>
    <property type="match status" value="1"/>
</dbReference>
<dbReference type="PROSITE" id="PS50943">
    <property type="entry name" value="HTH_CROC1"/>
    <property type="match status" value="1"/>
</dbReference>
<organism evidence="4 5">
    <name type="scientific">Solibacillus palustris</name>
    <dbReference type="NCBI Taxonomy" id="2908203"/>
    <lineage>
        <taxon>Bacteria</taxon>
        <taxon>Bacillati</taxon>
        <taxon>Bacillota</taxon>
        <taxon>Bacilli</taxon>
        <taxon>Bacillales</taxon>
        <taxon>Caryophanaceae</taxon>
        <taxon>Solibacillus</taxon>
    </lineage>
</organism>
<dbReference type="Gene3D" id="1.10.260.40">
    <property type="entry name" value="lambda repressor-like DNA-binding domains"/>
    <property type="match status" value="1"/>
</dbReference>
<protein>
    <submittedName>
        <fullName evidence="4">Helix-turn-helix domain-containing protein</fullName>
    </submittedName>
</protein>
<keyword evidence="5" id="KW-1185">Reference proteome</keyword>
<evidence type="ECO:0000256" key="1">
    <source>
        <dbReference type="SAM" id="MobiDB-lite"/>
    </source>
</evidence>
<gene>
    <name evidence="4" type="ORF">LZ480_03805</name>
</gene>
<reference evidence="4 5" key="1">
    <citation type="submission" date="2022-03" db="EMBL/GenBank/DDBJ databases">
        <authorList>
            <person name="Jo J.-H."/>
            <person name="Im W.-T."/>
        </authorList>
    </citation>
    <scope>NUCLEOTIDE SEQUENCE [LARGE SCALE GENOMIC DNA]</scope>
    <source>
        <strain evidence="4 5">MA9</strain>
    </source>
</reference>
<dbReference type="Pfam" id="PF13413">
    <property type="entry name" value="HTH_25"/>
    <property type="match status" value="1"/>
</dbReference>
<comment type="caution">
    <text evidence="4">The sequence shown here is derived from an EMBL/GenBank/DDBJ whole genome shotgun (WGS) entry which is preliminary data.</text>
</comment>
<dbReference type="Proteomes" id="UP001316087">
    <property type="component" value="Unassembled WGS sequence"/>
</dbReference>
<keyword evidence="2" id="KW-0812">Transmembrane</keyword>
<dbReference type="EMBL" id="JAKZFC010000001">
    <property type="protein sequence ID" value="MCH7321006.1"/>
    <property type="molecule type" value="Genomic_DNA"/>
</dbReference>
<sequence>MFFLTELGARLKEARLAKGYSLDDLQEITKIQKRYLIGIEEGNYSIMPGSFYVRAFIKQYAEAVGLDAEQILTEYRSDIPMVKKEEVAQSYTHSPRRRKMTSSSNSKMMEAMPKLIVALFAIVILVVITTLYMQKTSNVSDVVEDDNKPIEYEQNQNSSQNKPQTPEEDEKDSEEEVQPEEPVQIEPEVVQVISPGVADGENTTYEVTGTDTLKIRIEVSGLTWVGIRNEQRREQVEAKSYNAGDVVEHDSTENGYARIRLGNAKAAKVYVNDEEVQYAQDRTTQNIIIKLVKEEQQGE</sequence>
<dbReference type="InterPro" id="IPR025194">
    <property type="entry name" value="RodZ-like_C"/>
</dbReference>
<dbReference type="CDD" id="cd00093">
    <property type="entry name" value="HTH_XRE"/>
    <property type="match status" value="1"/>
</dbReference>
<dbReference type="Pfam" id="PF13464">
    <property type="entry name" value="RodZ_C"/>
    <property type="match status" value="1"/>
</dbReference>
<feature type="domain" description="HTH cro/C1-type" evidence="3">
    <location>
        <begin position="11"/>
        <end position="46"/>
    </location>
</feature>
<feature type="compositionally biased region" description="Acidic residues" evidence="1">
    <location>
        <begin position="166"/>
        <end position="179"/>
    </location>
</feature>
<keyword evidence="2" id="KW-1133">Transmembrane helix</keyword>
<evidence type="ECO:0000259" key="3">
    <source>
        <dbReference type="PROSITE" id="PS50943"/>
    </source>
</evidence>
<feature type="region of interest" description="Disordered" evidence="1">
    <location>
        <begin position="151"/>
        <end position="187"/>
    </location>
</feature>
<dbReference type="InterPro" id="IPR050400">
    <property type="entry name" value="Bact_Cytoskel_RodZ"/>
</dbReference>
<dbReference type="InterPro" id="IPR010982">
    <property type="entry name" value="Lambda_DNA-bd_dom_sf"/>
</dbReference>
<accession>A0ABS9U9K2</accession>
<evidence type="ECO:0000313" key="5">
    <source>
        <dbReference type="Proteomes" id="UP001316087"/>
    </source>
</evidence>
<feature type="compositionally biased region" description="Polar residues" evidence="1">
    <location>
        <begin position="153"/>
        <end position="164"/>
    </location>
</feature>
<name>A0ABS9U9K2_9BACL</name>
<dbReference type="SMART" id="SM00530">
    <property type="entry name" value="HTH_XRE"/>
    <property type="match status" value="1"/>
</dbReference>
<keyword evidence="2" id="KW-0472">Membrane</keyword>
<evidence type="ECO:0000313" key="4">
    <source>
        <dbReference type="EMBL" id="MCH7321006.1"/>
    </source>
</evidence>
<dbReference type="SUPFAM" id="SSF47413">
    <property type="entry name" value="lambda repressor-like DNA-binding domains"/>
    <property type="match status" value="1"/>
</dbReference>
<feature type="transmembrane region" description="Helical" evidence="2">
    <location>
        <begin position="115"/>
        <end position="133"/>
    </location>
</feature>
<proteinExistence type="predicted"/>
<dbReference type="InterPro" id="IPR001387">
    <property type="entry name" value="Cro/C1-type_HTH"/>
</dbReference>
<dbReference type="PANTHER" id="PTHR34475">
    <property type="match status" value="1"/>
</dbReference>